<reference evidence="1" key="1">
    <citation type="journal article" date="2019" name="PLoS Negl. Trop. Dis.">
        <title>Revisiting the worldwide diversity of Leptospira species in the environment.</title>
        <authorList>
            <person name="Vincent A.T."/>
            <person name="Schiettekatte O."/>
            <person name="Bourhy P."/>
            <person name="Veyrier F.J."/>
            <person name="Picardeau M."/>
        </authorList>
    </citation>
    <scope>NUCLEOTIDE SEQUENCE [LARGE SCALE GENOMIC DNA]</scope>
    <source>
        <strain evidence="1">201800287</strain>
    </source>
</reference>
<gene>
    <name evidence="1" type="ORF">EHQ24_14320</name>
</gene>
<comment type="caution">
    <text evidence="1">The sequence shown here is derived from an EMBL/GenBank/DDBJ whole genome shotgun (WGS) entry which is preliminary data.</text>
</comment>
<name>A0A4R9I8A7_9LEPT</name>
<protein>
    <submittedName>
        <fullName evidence="1">Uncharacterized protein</fullName>
    </submittedName>
</protein>
<proteinExistence type="predicted"/>
<sequence length="60" mass="6723">MKKNNLCPVDKGCKAMLVDNTSATSSNAIGMNSFTCISNLPFYCVEQLKLIVFHLTKYIY</sequence>
<accession>A0A4R9I8A7</accession>
<dbReference type="EMBL" id="RQFK01000026">
    <property type="protein sequence ID" value="TGK82421.1"/>
    <property type="molecule type" value="Genomic_DNA"/>
</dbReference>
<evidence type="ECO:0000313" key="1">
    <source>
        <dbReference type="EMBL" id="TGK82421.1"/>
    </source>
</evidence>
<keyword evidence="2" id="KW-1185">Reference proteome</keyword>
<evidence type="ECO:0000313" key="2">
    <source>
        <dbReference type="Proteomes" id="UP000298009"/>
    </source>
</evidence>
<dbReference type="AlphaFoldDB" id="A0A4R9I8A7"/>
<dbReference type="Proteomes" id="UP000298009">
    <property type="component" value="Unassembled WGS sequence"/>
</dbReference>
<organism evidence="1 2">
    <name type="scientific">Leptospira noumeaensis</name>
    <dbReference type="NCBI Taxonomy" id="2484964"/>
    <lineage>
        <taxon>Bacteria</taxon>
        <taxon>Pseudomonadati</taxon>
        <taxon>Spirochaetota</taxon>
        <taxon>Spirochaetia</taxon>
        <taxon>Leptospirales</taxon>
        <taxon>Leptospiraceae</taxon>
        <taxon>Leptospira</taxon>
    </lineage>
</organism>